<dbReference type="OrthoDB" id="776947at2759"/>
<feature type="signal peptide" evidence="10">
    <location>
        <begin position="1"/>
        <end position="23"/>
    </location>
</feature>
<dbReference type="AlphaFoldDB" id="A0A6A4L4V0"/>
<comment type="caution">
    <text evidence="12">The sequence shown here is derived from an EMBL/GenBank/DDBJ whole genome shotgun (WGS) entry which is preliminary data.</text>
</comment>
<dbReference type="PANTHER" id="PTHR35293">
    <property type="entry name" value="EGG CELL-SECRETED PROTEIN 1.5"/>
    <property type="match status" value="1"/>
</dbReference>
<evidence type="ECO:0000313" key="12">
    <source>
        <dbReference type="EMBL" id="KAE9449858.1"/>
    </source>
</evidence>
<evidence type="ECO:0000259" key="11">
    <source>
        <dbReference type="Pfam" id="PF05617"/>
    </source>
</evidence>
<evidence type="ECO:0000256" key="10">
    <source>
        <dbReference type="SAM" id="SignalP"/>
    </source>
</evidence>
<keyword evidence="6" id="KW-0968">Cytoplasmic vesicle</keyword>
<evidence type="ECO:0000256" key="5">
    <source>
        <dbReference type="ARBA" id="ARBA00023279"/>
    </source>
</evidence>
<dbReference type="GO" id="GO:2000008">
    <property type="term" value="P:regulation of protein localization to cell surface"/>
    <property type="evidence" value="ECO:0007669"/>
    <property type="project" value="UniProtKB-ARBA"/>
</dbReference>
<dbReference type="GO" id="GO:0005576">
    <property type="term" value="C:extracellular region"/>
    <property type="evidence" value="ECO:0007669"/>
    <property type="project" value="UniProtKB-SubCell"/>
</dbReference>
<keyword evidence="4 10" id="KW-0732">Signal</keyword>
<protein>
    <recommendedName>
        <fullName evidence="11">Prolamin-like domain-containing protein</fullName>
    </recommendedName>
</protein>
<evidence type="ECO:0000256" key="7">
    <source>
        <dbReference type="ARBA" id="ARBA00034457"/>
    </source>
</evidence>
<comment type="subcellular location">
    <subcellularLocation>
        <location evidence="1">Cytoplasmic vesicle</location>
    </subcellularLocation>
    <subcellularLocation>
        <location evidence="2">Secreted</location>
    </subcellularLocation>
</comment>
<reference evidence="12 13" key="1">
    <citation type="journal article" date="2019" name="Genome Biol. Evol.">
        <title>The Rhododendron genome and chromosomal organization provide insight into shared whole-genome duplications across the heath family (Ericaceae).</title>
        <authorList>
            <person name="Soza V.L."/>
            <person name="Lindsley D."/>
            <person name="Waalkes A."/>
            <person name="Ramage E."/>
            <person name="Patwardhan R.P."/>
            <person name="Burton J.N."/>
            <person name="Adey A."/>
            <person name="Kumar A."/>
            <person name="Qiu R."/>
            <person name="Shendure J."/>
            <person name="Hall B."/>
        </authorList>
    </citation>
    <scope>NUCLEOTIDE SEQUENCE [LARGE SCALE GENOMIC DNA]</scope>
    <source>
        <strain evidence="12">RSF 1966-606</strain>
    </source>
</reference>
<keyword evidence="5" id="KW-0278">Fertilization</keyword>
<dbReference type="InterPro" id="IPR044711">
    <property type="entry name" value="EC11-15"/>
</dbReference>
<dbReference type="Pfam" id="PF05617">
    <property type="entry name" value="Prolamin_like"/>
    <property type="match status" value="1"/>
</dbReference>
<dbReference type="GO" id="GO:0009567">
    <property type="term" value="P:double fertilization forming a zygote and endosperm"/>
    <property type="evidence" value="ECO:0007669"/>
    <property type="project" value="InterPro"/>
</dbReference>
<name>A0A6A4L4V0_9ERIC</name>
<evidence type="ECO:0000256" key="6">
    <source>
        <dbReference type="ARBA" id="ARBA00023329"/>
    </source>
</evidence>
<feature type="chain" id="PRO_5025501778" description="Prolamin-like domain-containing protein" evidence="10">
    <location>
        <begin position="24"/>
        <end position="144"/>
    </location>
</feature>
<proteinExistence type="inferred from homology"/>
<evidence type="ECO:0000256" key="1">
    <source>
        <dbReference type="ARBA" id="ARBA00004541"/>
    </source>
</evidence>
<keyword evidence="13" id="KW-1185">Reference proteome</keyword>
<dbReference type="GO" id="GO:0031410">
    <property type="term" value="C:cytoplasmic vesicle"/>
    <property type="evidence" value="ECO:0007669"/>
    <property type="project" value="UniProtKB-SubCell"/>
</dbReference>
<dbReference type="GO" id="GO:0080155">
    <property type="term" value="P:regulation of double fertilization forming a zygote and endosperm"/>
    <property type="evidence" value="ECO:0007669"/>
    <property type="project" value="UniProtKB-ARBA"/>
</dbReference>
<dbReference type="EMBL" id="QEFC01003113">
    <property type="protein sequence ID" value="KAE9449858.1"/>
    <property type="molecule type" value="Genomic_DNA"/>
</dbReference>
<feature type="non-terminal residue" evidence="12">
    <location>
        <position position="1"/>
    </location>
</feature>
<feature type="domain" description="Prolamin-like" evidence="11">
    <location>
        <begin position="53"/>
        <end position="117"/>
    </location>
</feature>
<organism evidence="12 13">
    <name type="scientific">Rhododendron williamsianum</name>
    <dbReference type="NCBI Taxonomy" id="262921"/>
    <lineage>
        <taxon>Eukaryota</taxon>
        <taxon>Viridiplantae</taxon>
        <taxon>Streptophyta</taxon>
        <taxon>Embryophyta</taxon>
        <taxon>Tracheophyta</taxon>
        <taxon>Spermatophyta</taxon>
        <taxon>Magnoliopsida</taxon>
        <taxon>eudicotyledons</taxon>
        <taxon>Gunneridae</taxon>
        <taxon>Pentapetalae</taxon>
        <taxon>asterids</taxon>
        <taxon>Ericales</taxon>
        <taxon>Ericaceae</taxon>
        <taxon>Ericoideae</taxon>
        <taxon>Rhodoreae</taxon>
        <taxon>Rhododendron</taxon>
    </lineage>
</organism>
<dbReference type="InterPro" id="IPR008502">
    <property type="entry name" value="Prolamin-like"/>
</dbReference>
<comment type="function">
    <text evidence="7">Involved in the regulation of gamete interactions during the double fertilization and to prevent multiple-pollen tube attraction; mediates the redistribution of the gamete fusogen HAP2/GCS1 to the cell surface after secretion upon sperm arrival.</text>
</comment>
<evidence type="ECO:0000256" key="3">
    <source>
        <dbReference type="ARBA" id="ARBA00022525"/>
    </source>
</evidence>
<evidence type="ECO:0000256" key="2">
    <source>
        <dbReference type="ARBA" id="ARBA00004613"/>
    </source>
</evidence>
<comment type="similarity">
    <text evidence="8">Belongs to the plant egg cell-secreted peptide family.</text>
</comment>
<evidence type="ECO:0000256" key="8">
    <source>
        <dbReference type="ARBA" id="ARBA00034484"/>
    </source>
</evidence>
<keyword evidence="3" id="KW-0964">Secreted</keyword>
<accession>A0A6A4L4V0</accession>
<evidence type="ECO:0000256" key="9">
    <source>
        <dbReference type="SAM" id="MobiDB-lite"/>
    </source>
</evidence>
<sequence length="144" mass="15156">MPHPFKLLLPILLTFFTASAVTARQQPPHYSPTSLPTRLKLDTNSGGGEGSNKCWDSLSQLQSCTNEVVLFFLNGETYLGPSCCDAIRTIEDQCWPAMLGSLGFTAEEGGILRGYCDAAGSVSALPPPNYGGGASVNTSVGSNP</sequence>
<gene>
    <name evidence="12" type="ORF">C3L33_18241</name>
</gene>
<feature type="region of interest" description="Disordered" evidence="9">
    <location>
        <begin position="26"/>
        <end position="45"/>
    </location>
</feature>
<dbReference type="Proteomes" id="UP000428333">
    <property type="component" value="Linkage Group LG11"/>
</dbReference>
<evidence type="ECO:0000256" key="4">
    <source>
        <dbReference type="ARBA" id="ARBA00022729"/>
    </source>
</evidence>
<dbReference type="PANTHER" id="PTHR35293:SF1">
    <property type="entry name" value="EGG CELL-SECRETED PROTEIN 1.5"/>
    <property type="match status" value="1"/>
</dbReference>
<evidence type="ECO:0000313" key="13">
    <source>
        <dbReference type="Proteomes" id="UP000428333"/>
    </source>
</evidence>